<keyword evidence="1" id="KW-1133">Transmembrane helix</keyword>
<keyword evidence="3" id="KW-1185">Reference proteome</keyword>
<dbReference type="EMBL" id="CAHIKZ030001458">
    <property type="protein sequence ID" value="CAE1264880.1"/>
    <property type="molecule type" value="Genomic_DNA"/>
</dbReference>
<accession>A0A812CE89</accession>
<feature type="transmembrane region" description="Helical" evidence="1">
    <location>
        <begin position="147"/>
        <end position="166"/>
    </location>
</feature>
<comment type="caution">
    <text evidence="2">The sequence shown here is derived from an EMBL/GenBank/DDBJ whole genome shotgun (WGS) entry which is preliminary data.</text>
</comment>
<evidence type="ECO:0000256" key="1">
    <source>
        <dbReference type="SAM" id="Phobius"/>
    </source>
</evidence>
<dbReference type="AlphaFoldDB" id="A0A812CE89"/>
<dbReference type="OrthoDB" id="2121828at2759"/>
<dbReference type="Gene3D" id="2.60.40.420">
    <property type="entry name" value="Cupredoxins - blue copper proteins"/>
    <property type="match status" value="1"/>
</dbReference>
<evidence type="ECO:0000313" key="3">
    <source>
        <dbReference type="Proteomes" id="UP000597762"/>
    </source>
</evidence>
<reference evidence="2" key="1">
    <citation type="submission" date="2021-01" db="EMBL/GenBank/DDBJ databases">
        <authorList>
            <person name="Li R."/>
            <person name="Bekaert M."/>
        </authorList>
    </citation>
    <scope>NUCLEOTIDE SEQUENCE</scope>
    <source>
        <strain evidence="2">Farmed</strain>
    </source>
</reference>
<name>A0A812CE89_ACAPH</name>
<feature type="transmembrane region" description="Helical" evidence="1">
    <location>
        <begin position="172"/>
        <end position="194"/>
    </location>
</feature>
<organism evidence="2 3">
    <name type="scientific">Acanthosepion pharaonis</name>
    <name type="common">Pharaoh cuttlefish</name>
    <name type="synonym">Sepia pharaonis</name>
    <dbReference type="NCBI Taxonomy" id="158019"/>
    <lineage>
        <taxon>Eukaryota</taxon>
        <taxon>Metazoa</taxon>
        <taxon>Spiralia</taxon>
        <taxon>Lophotrochozoa</taxon>
        <taxon>Mollusca</taxon>
        <taxon>Cephalopoda</taxon>
        <taxon>Coleoidea</taxon>
        <taxon>Decapodiformes</taxon>
        <taxon>Sepiida</taxon>
        <taxon>Sepiina</taxon>
        <taxon>Sepiidae</taxon>
        <taxon>Acanthosepion</taxon>
    </lineage>
</organism>
<dbReference type="SUPFAM" id="SSF49503">
    <property type="entry name" value="Cupredoxins"/>
    <property type="match status" value="1"/>
</dbReference>
<gene>
    <name evidence="2" type="ORF">SPHA_34413</name>
</gene>
<dbReference type="Proteomes" id="UP000597762">
    <property type="component" value="Unassembled WGS sequence"/>
</dbReference>
<dbReference type="InterPro" id="IPR008972">
    <property type="entry name" value="Cupredoxin"/>
</dbReference>
<proteinExistence type="predicted"/>
<sequence>MLAYMDLNHCGYDLLASHHIQESYHPDRVYYLSVEEVIWDYAPSDLNLFTGGRLDKNGSDSAQVYATRPNRIAHRYKKALYFGYTDASYTQKIIRGKDELHLGFLGPVIQAEEGETVQVHLRNMASRPYSFVPHGTHPFKEIFSMPFYLFIFAFGSSFISSFFPFFSFSLSLSLSLSLSIYLSIYLSISISLSFSP</sequence>
<keyword evidence="1" id="KW-0472">Membrane</keyword>
<evidence type="ECO:0000313" key="2">
    <source>
        <dbReference type="EMBL" id="CAE1264880.1"/>
    </source>
</evidence>
<protein>
    <submittedName>
        <fullName evidence="2">Uncharacterized protein</fullName>
    </submittedName>
</protein>
<keyword evidence="1" id="KW-0812">Transmembrane</keyword>